<dbReference type="GO" id="GO:0006355">
    <property type="term" value="P:regulation of DNA-templated transcription"/>
    <property type="evidence" value="ECO:0007669"/>
    <property type="project" value="InterPro"/>
</dbReference>
<dbReference type="InterPro" id="IPR001867">
    <property type="entry name" value="OmpR/PhoB-type_DNA-bd"/>
</dbReference>
<dbReference type="RefSeq" id="WP_180951780.1">
    <property type="nucleotide sequence ID" value="NZ_FXZM01000001.1"/>
</dbReference>
<dbReference type="Pfam" id="PF00486">
    <property type="entry name" value="Trans_reg_C"/>
    <property type="match status" value="1"/>
</dbReference>
<name>A0A2H1L1A0_9MICO</name>
<evidence type="ECO:0000256" key="5">
    <source>
        <dbReference type="ARBA" id="ARBA00023163"/>
    </source>
</evidence>
<protein>
    <submittedName>
        <fullName evidence="9">Transcriptional regulatory protein, C terminal</fullName>
    </submittedName>
</protein>
<dbReference type="GO" id="GO:0005829">
    <property type="term" value="C:cytosol"/>
    <property type="evidence" value="ECO:0007669"/>
    <property type="project" value="TreeGrafter"/>
</dbReference>
<dbReference type="SMART" id="SM00862">
    <property type="entry name" value="Trans_reg_C"/>
    <property type="match status" value="1"/>
</dbReference>
<dbReference type="PROSITE" id="PS51755">
    <property type="entry name" value="OMPR_PHOB"/>
    <property type="match status" value="1"/>
</dbReference>
<dbReference type="SUPFAM" id="SSF46894">
    <property type="entry name" value="C-terminal effector domain of the bipartite response regulators"/>
    <property type="match status" value="1"/>
</dbReference>
<keyword evidence="10" id="KW-1185">Reference proteome</keyword>
<sequence length="288" mass="30578">MSAAAPQPTPIHPRSARAARRTGARLTPIDPQTAPRTYGPSGVSAGPRAARGIVLYVGLDEAKAAAEGTNLTEIAQALKDHVSELASAAETQAIIALAPDGLGNDIDAVRAVSNGSQSATGSPAGMHGPVRQRIPSRLSPPPRREDLPAAPAHQVSPAPPAPFTAAAPPAQPAIRSKSHPNEHAPVRIDIPRREVHTDDALVTVTNKEFDLLATLVANTGRTLSREDLIDALWSEGGDRPDARTVDVHVRRLRRRLGGYSSIVRTIRGTGYRYDEHPDVAVWQARASY</sequence>
<accession>A0A2H1L1A0</accession>
<feature type="region of interest" description="Disordered" evidence="7">
    <location>
        <begin position="1"/>
        <end position="46"/>
    </location>
</feature>
<dbReference type="GO" id="GO:0000976">
    <property type="term" value="F:transcription cis-regulatory region binding"/>
    <property type="evidence" value="ECO:0007669"/>
    <property type="project" value="TreeGrafter"/>
</dbReference>
<evidence type="ECO:0000256" key="6">
    <source>
        <dbReference type="PROSITE-ProRule" id="PRU01091"/>
    </source>
</evidence>
<dbReference type="PANTHER" id="PTHR48111">
    <property type="entry name" value="REGULATOR OF RPOS"/>
    <property type="match status" value="1"/>
</dbReference>
<evidence type="ECO:0000259" key="8">
    <source>
        <dbReference type="PROSITE" id="PS51755"/>
    </source>
</evidence>
<evidence type="ECO:0000256" key="3">
    <source>
        <dbReference type="ARBA" id="ARBA00023015"/>
    </source>
</evidence>
<dbReference type="GO" id="GO:0000156">
    <property type="term" value="F:phosphorelay response regulator activity"/>
    <property type="evidence" value="ECO:0007669"/>
    <property type="project" value="TreeGrafter"/>
</dbReference>
<keyword evidence="3" id="KW-0805">Transcription regulation</keyword>
<dbReference type="InterPro" id="IPR016032">
    <property type="entry name" value="Sig_transdc_resp-reg_C-effctor"/>
</dbReference>
<dbReference type="InterPro" id="IPR036388">
    <property type="entry name" value="WH-like_DNA-bd_sf"/>
</dbReference>
<dbReference type="InterPro" id="IPR039420">
    <property type="entry name" value="WalR-like"/>
</dbReference>
<dbReference type="EMBL" id="FXZM01000001">
    <property type="protein sequence ID" value="SMY10694.1"/>
    <property type="molecule type" value="Genomic_DNA"/>
</dbReference>
<evidence type="ECO:0000256" key="2">
    <source>
        <dbReference type="ARBA" id="ARBA00023012"/>
    </source>
</evidence>
<evidence type="ECO:0000313" key="9">
    <source>
        <dbReference type="EMBL" id="SMY10694.1"/>
    </source>
</evidence>
<evidence type="ECO:0000256" key="4">
    <source>
        <dbReference type="ARBA" id="ARBA00023125"/>
    </source>
</evidence>
<dbReference type="CDD" id="cd00383">
    <property type="entry name" value="trans_reg_C"/>
    <property type="match status" value="1"/>
</dbReference>
<evidence type="ECO:0000313" key="10">
    <source>
        <dbReference type="Proteomes" id="UP000234462"/>
    </source>
</evidence>
<feature type="compositionally biased region" description="Basic residues" evidence="7">
    <location>
        <begin position="14"/>
        <end position="23"/>
    </location>
</feature>
<dbReference type="PANTHER" id="PTHR48111:SF1">
    <property type="entry name" value="TWO-COMPONENT RESPONSE REGULATOR ORR33"/>
    <property type="match status" value="1"/>
</dbReference>
<dbReference type="GO" id="GO:0032993">
    <property type="term" value="C:protein-DNA complex"/>
    <property type="evidence" value="ECO:0007669"/>
    <property type="project" value="TreeGrafter"/>
</dbReference>
<keyword evidence="4 6" id="KW-0238">DNA-binding</keyword>
<dbReference type="Proteomes" id="UP000234462">
    <property type="component" value="Unassembled WGS sequence"/>
</dbReference>
<dbReference type="AlphaFoldDB" id="A0A2H1L1A0"/>
<dbReference type="Gene3D" id="1.10.10.10">
    <property type="entry name" value="Winged helix-like DNA-binding domain superfamily/Winged helix DNA-binding domain"/>
    <property type="match status" value="1"/>
</dbReference>
<reference evidence="10" key="1">
    <citation type="submission" date="2017-03" db="EMBL/GenBank/DDBJ databases">
        <authorList>
            <person name="Monnet C."/>
        </authorList>
    </citation>
    <scope>NUCLEOTIDE SEQUENCE [LARGE SCALE GENOMIC DNA]</scope>
    <source>
        <strain evidence="10">SJ5-8</strain>
    </source>
</reference>
<proteinExistence type="predicted"/>
<gene>
    <name evidence="9" type="ORF">BJEO58_00267</name>
</gene>
<feature type="region of interest" description="Disordered" evidence="7">
    <location>
        <begin position="113"/>
        <end position="187"/>
    </location>
</feature>
<feature type="domain" description="OmpR/PhoB-type" evidence="8">
    <location>
        <begin position="178"/>
        <end position="275"/>
    </location>
</feature>
<organism evidence="9 10">
    <name type="scientific">Brevibacterium jeotgali</name>
    <dbReference type="NCBI Taxonomy" id="1262550"/>
    <lineage>
        <taxon>Bacteria</taxon>
        <taxon>Bacillati</taxon>
        <taxon>Actinomycetota</taxon>
        <taxon>Actinomycetes</taxon>
        <taxon>Micrococcales</taxon>
        <taxon>Brevibacteriaceae</taxon>
        <taxon>Brevibacterium</taxon>
    </lineage>
</organism>
<feature type="DNA-binding region" description="OmpR/PhoB-type" evidence="6">
    <location>
        <begin position="178"/>
        <end position="275"/>
    </location>
</feature>
<evidence type="ECO:0000256" key="7">
    <source>
        <dbReference type="SAM" id="MobiDB-lite"/>
    </source>
</evidence>
<evidence type="ECO:0000256" key="1">
    <source>
        <dbReference type="ARBA" id="ARBA00022553"/>
    </source>
</evidence>
<keyword evidence="2" id="KW-0902">Two-component regulatory system</keyword>
<keyword evidence="1" id="KW-0597">Phosphoprotein</keyword>
<keyword evidence="5" id="KW-0804">Transcription</keyword>